<reference evidence="1" key="2">
    <citation type="journal article" date="2015" name="Fish Shellfish Immunol.">
        <title>Early steps in the European eel (Anguilla anguilla)-Vibrio vulnificus interaction in the gills: Role of the RtxA13 toxin.</title>
        <authorList>
            <person name="Callol A."/>
            <person name="Pajuelo D."/>
            <person name="Ebbesson L."/>
            <person name="Teles M."/>
            <person name="MacKenzie S."/>
            <person name="Amaro C."/>
        </authorList>
    </citation>
    <scope>NUCLEOTIDE SEQUENCE</scope>
</reference>
<sequence>MLDNAFALSVTLIKLIFVYKSAMLSL</sequence>
<dbReference type="AlphaFoldDB" id="A0A0E9TZQ2"/>
<dbReference type="EMBL" id="GBXM01052013">
    <property type="protein sequence ID" value="JAH56564.1"/>
    <property type="molecule type" value="Transcribed_RNA"/>
</dbReference>
<dbReference type="EMBL" id="GBXM01049625">
    <property type="protein sequence ID" value="JAH58952.1"/>
    <property type="molecule type" value="Transcribed_RNA"/>
</dbReference>
<organism evidence="1">
    <name type="scientific">Anguilla anguilla</name>
    <name type="common">European freshwater eel</name>
    <name type="synonym">Muraena anguilla</name>
    <dbReference type="NCBI Taxonomy" id="7936"/>
    <lineage>
        <taxon>Eukaryota</taxon>
        <taxon>Metazoa</taxon>
        <taxon>Chordata</taxon>
        <taxon>Craniata</taxon>
        <taxon>Vertebrata</taxon>
        <taxon>Euteleostomi</taxon>
        <taxon>Actinopterygii</taxon>
        <taxon>Neopterygii</taxon>
        <taxon>Teleostei</taxon>
        <taxon>Anguilliformes</taxon>
        <taxon>Anguillidae</taxon>
        <taxon>Anguilla</taxon>
    </lineage>
</organism>
<evidence type="ECO:0000313" key="1">
    <source>
        <dbReference type="EMBL" id="JAH58952.1"/>
    </source>
</evidence>
<name>A0A0E9TZQ2_ANGAN</name>
<accession>A0A0E9TZQ2</accession>
<protein>
    <submittedName>
        <fullName evidence="1">Uncharacterized protein</fullName>
    </submittedName>
</protein>
<reference evidence="1" key="1">
    <citation type="submission" date="2014-11" db="EMBL/GenBank/DDBJ databases">
        <authorList>
            <person name="Amaro Gonzalez C."/>
        </authorList>
    </citation>
    <scope>NUCLEOTIDE SEQUENCE</scope>
</reference>
<proteinExistence type="predicted"/>